<protein>
    <submittedName>
        <fullName evidence="2">Uncharacterized protein</fullName>
    </submittedName>
</protein>
<keyword evidence="3" id="KW-1185">Reference proteome</keyword>
<accession>A0A165U6J6</accession>
<proteinExistence type="predicted"/>
<dbReference type="Proteomes" id="UP000076761">
    <property type="component" value="Unassembled WGS sequence"/>
</dbReference>
<keyword evidence="1" id="KW-0812">Transmembrane</keyword>
<name>A0A165U6J6_9AGAM</name>
<feature type="transmembrane region" description="Helical" evidence="1">
    <location>
        <begin position="76"/>
        <end position="98"/>
    </location>
</feature>
<evidence type="ECO:0000313" key="2">
    <source>
        <dbReference type="EMBL" id="KZT27717.1"/>
    </source>
</evidence>
<dbReference type="EMBL" id="KV425560">
    <property type="protein sequence ID" value="KZT27717.1"/>
    <property type="molecule type" value="Genomic_DNA"/>
</dbReference>
<organism evidence="2 3">
    <name type="scientific">Neolentinus lepideus HHB14362 ss-1</name>
    <dbReference type="NCBI Taxonomy" id="1314782"/>
    <lineage>
        <taxon>Eukaryota</taxon>
        <taxon>Fungi</taxon>
        <taxon>Dikarya</taxon>
        <taxon>Basidiomycota</taxon>
        <taxon>Agaricomycotina</taxon>
        <taxon>Agaricomycetes</taxon>
        <taxon>Gloeophyllales</taxon>
        <taxon>Gloeophyllaceae</taxon>
        <taxon>Neolentinus</taxon>
    </lineage>
</organism>
<evidence type="ECO:0000256" key="1">
    <source>
        <dbReference type="SAM" id="Phobius"/>
    </source>
</evidence>
<dbReference type="AlphaFoldDB" id="A0A165U6J6"/>
<gene>
    <name evidence="2" type="ORF">NEOLEDRAFT_1187924</name>
</gene>
<evidence type="ECO:0000313" key="3">
    <source>
        <dbReference type="Proteomes" id="UP000076761"/>
    </source>
</evidence>
<reference evidence="2 3" key="1">
    <citation type="journal article" date="2016" name="Mol. Biol. Evol.">
        <title>Comparative Genomics of Early-Diverging Mushroom-Forming Fungi Provides Insights into the Origins of Lignocellulose Decay Capabilities.</title>
        <authorList>
            <person name="Nagy L.G."/>
            <person name="Riley R."/>
            <person name="Tritt A."/>
            <person name="Adam C."/>
            <person name="Daum C."/>
            <person name="Floudas D."/>
            <person name="Sun H."/>
            <person name="Yadav J.S."/>
            <person name="Pangilinan J."/>
            <person name="Larsson K.H."/>
            <person name="Matsuura K."/>
            <person name="Barry K."/>
            <person name="Labutti K."/>
            <person name="Kuo R."/>
            <person name="Ohm R.A."/>
            <person name="Bhattacharya S.S."/>
            <person name="Shirouzu T."/>
            <person name="Yoshinaga Y."/>
            <person name="Martin F.M."/>
            <person name="Grigoriev I.V."/>
            <person name="Hibbett D.S."/>
        </authorList>
    </citation>
    <scope>NUCLEOTIDE SEQUENCE [LARGE SCALE GENOMIC DNA]</scope>
    <source>
        <strain evidence="2 3">HHB14362 ss-1</strain>
    </source>
</reference>
<feature type="non-terminal residue" evidence="2">
    <location>
        <position position="168"/>
    </location>
</feature>
<keyword evidence="1" id="KW-1133">Transmembrane helix</keyword>
<keyword evidence="1" id="KW-0472">Membrane</keyword>
<sequence length="168" mass="19253">MGSPSPLLWPERTRLCRISVRCTLKASLSNPSTTISLLWPSFVLSLLNTTTSSPPCSYSTLSTCLSSNPHSRMRSLSTLLAASTLHLLSLWLLVLRLLPRRAYTARSVTGRVILKPAVTSRRMLRKRRRQRLLIIARSVGEGRRRLRTRRRHPWMLRPLLMLRSMLVK</sequence>
<dbReference type="InParanoid" id="A0A165U6J6"/>